<comment type="catalytic activity">
    <reaction evidence="5 7">
        <text>O-phospho-L-threonyl-[protein] + H2O = L-threonyl-[protein] + phosphate</text>
        <dbReference type="Rhea" id="RHEA:47004"/>
        <dbReference type="Rhea" id="RHEA-COMP:11060"/>
        <dbReference type="Rhea" id="RHEA-COMP:11605"/>
        <dbReference type="ChEBI" id="CHEBI:15377"/>
        <dbReference type="ChEBI" id="CHEBI:30013"/>
        <dbReference type="ChEBI" id="CHEBI:43474"/>
        <dbReference type="ChEBI" id="CHEBI:61977"/>
        <dbReference type="EC" id="3.1.3.16"/>
    </reaction>
</comment>
<evidence type="ECO:0000259" key="8">
    <source>
        <dbReference type="PROSITE" id="PS50054"/>
    </source>
</evidence>
<dbReference type="EC" id="3.1.3.48" evidence="7"/>
<dbReference type="PRINTS" id="PR01908">
    <property type="entry name" value="ADSPHPHTASE"/>
</dbReference>
<dbReference type="PROSITE" id="PS50054">
    <property type="entry name" value="TYR_PHOSPHATASE_DUAL"/>
    <property type="match status" value="1"/>
</dbReference>
<evidence type="ECO:0000256" key="5">
    <source>
        <dbReference type="ARBA" id="ARBA00048336"/>
    </source>
</evidence>
<comment type="similarity">
    <text evidence="1 7">Belongs to the protein-tyrosine phosphatase family. Non-receptor class dual specificity subfamily.</text>
</comment>
<dbReference type="InterPro" id="IPR000387">
    <property type="entry name" value="Tyr_Pase_dom"/>
</dbReference>
<dbReference type="GO" id="GO:0033549">
    <property type="term" value="F:MAP kinase phosphatase activity"/>
    <property type="evidence" value="ECO:0007669"/>
    <property type="project" value="TreeGrafter"/>
</dbReference>
<dbReference type="GO" id="GO:0004725">
    <property type="term" value="F:protein tyrosine phosphatase activity"/>
    <property type="evidence" value="ECO:0007669"/>
    <property type="project" value="UniProtKB-EC"/>
</dbReference>
<comment type="function">
    <text evidence="7">Dual specificity phosphatase able to dephosphorylate phosphotyrosine, phosphoserine and phosphothreonine residues, with a preference for phosphotyrosine as a substrate.</text>
</comment>
<protein>
    <recommendedName>
        <fullName evidence="7">Dual specificity protein phosphatase</fullName>
        <ecNumber evidence="7">3.1.3.16</ecNumber>
        <ecNumber evidence="7">3.1.3.48</ecNumber>
    </recommendedName>
</protein>
<comment type="catalytic activity">
    <reaction evidence="7">
        <text>O-phospho-L-tyrosyl-[protein] + H2O = L-tyrosyl-[protein] + phosphate</text>
        <dbReference type="Rhea" id="RHEA:10684"/>
        <dbReference type="Rhea" id="RHEA-COMP:10136"/>
        <dbReference type="Rhea" id="RHEA-COMP:20101"/>
        <dbReference type="ChEBI" id="CHEBI:15377"/>
        <dbReference type="ChEBI" id="CHEBI:43474"/>
        <dbReference type="ChEBI" id="CHEBI:46858"/>
        <dbReference type="ChEBI" id="CHEBI:61978"/>
        <dbReference type="EC" id="3.1.3.48"/>
    </reaction>
</comment>
<evidence type="ECO:0000256" key="2">
    <source>
        <dbReference type="ARBA" id="ARBA00022801"/>
    </source>
</evidence>
<dbReference type="AlphaFoldDB" id="A0A672ZYI8"/>
<proteinExistence type="inferred from homology"/>
<organism evidence="10 11">
    <name type="scientific">Sphaeramia orbicularis</name>
    <name type="common">orbiculate cardinalfish</name>
    <dbReference type="NCBI Taxonomy" id="375764"/>
    <lineage>
        <taxon>Eukaryota</taxon>
        <taxon>Metazoa</taxon>
        <taxon>Chordata</taxon>
        <taxon>Craniata</taxon>
        <taxon>Vertebrata</taxon>
        <taxon>Euteleostomi</taxon>
        <taxon>Actinopterygii</taxon>
        <taxon>Neopterygii</taxon>
        <taxon>Teleostei</taxon>
        <taxon>Neoteleostei</taxon>
        <taxon>Acanthomorphata</taxon>
        <taxon>Gobiaria</taxon>
        <taxon>Kurtiformes</taxon>
        <taxon>Apogonoidei</taxon>
        <taxon>Apogonidae</taxon>
        <taxon>Apogoninae</taxon>
        <taxon>Sphaeramia</taxon>
    </lineage>
</organism>
<dbReference type="GO" id="GO:0043409">
    <property type="term" value="P:negative regulation of MAPK cascade"/>
    <property type="evidence" value="ECO:0007669"/>
    <property type="project" value="TreeGrafter"/>
</dbReference>
<feature type="domain" description="Tyrosine-protein phosphatase" evidence="8">
    <location>
        <begin position="33"/>
        <end position="186"/>
    </location>
</feature>
<evidence type="ECO:0000256" key="3">
    <source>
        <dbReference type="ARBA" id="ARBA00022912"/>
    </source>
</evidence>
<dbReference type="PRINTS" id="PR01909">
    <property type="entry name" value="ADSPHPHTASEA"/>
</dbReference>
<gene>
    <name evidence="10" type="primary">LOC115416082</name>
</gene>
<evidence type="ECO:0000313" key="10">
    <source>
        <dbReference type="Ensembl" id="ENSSORP00005022024.1"/>
    </source>
</evidence>
<dbReference type="InterPro" id="IPR016130">
    <property type="entry name" value="Tyr_Pase_AS"/>
</dbReference>
<name>A0A672ZYI8_9TELE</name>
<dbReference type="InterPro" id="IPR000340">
    <property type="entry name" value="Dual-sp_phosphatase_cat-dom"/>
</dbReference>
<evidence type="ECO:0000256" key="7">
    <source>
        <dbReference type="RuleBase" id="RU366038"/>
    </source>
</evidence>
<dbReference type="GO" id="GO:0008138">
    <property type="term" value="F:protein tyrosine/serine/threonine phosphatase activity"/>
    <property type="evidence" value="ECO:0007669"/>
    <property type="project" value="UniProtKB-UniRule"/>
</dbReference>
<dbReference type="Pfam" id="PF00782">
    <property type="entry name" value="DSPc"/>
    <property type="match status" value="1"/>
</dbReference>
<feature type="domain" description="Tyrosine specific protein phosphatases" evidence="9">
    <location>
        <begin position="111"/>
        <end position="165"/>
    </location>
</feature>
<dbReference type="InterPro" id="IPR020405">
    <property type="entry name" value="Atypical_DUSP_subfamA"/>
</dbReference>
<sequence length="193" mass="21761">MQTPDNMSNFDVSLAQLNDLLTDEGGLYSWPTQPFHQVYPRIYVGNAFLATDVQRLKRLGVTHVLNAAEGNSLMHVNTSADFYAGTGLIYHGVPATDSDHCDISQYFQQAADFIEQALQYKQGKGKVLVHCREGYSRSPTLVIAFLMLRHHMDVRSAVATVRHKREIGPNDGFLRQLCVLDQRLEAQGRPWNQ</sequence>
<feature type="active site" description="Phosphocysteine intermediate" evidence="6">
    <location>
        <position position="131"/>
    </location>
</feature>
<dbReference type="Ensembl" id="ENSSORT00005022679.1">
    <property type="protein sequence ID" value="ENSSORP00005022024.1"/>
    <property type="gene ID" value="ENSSORG00005010758.1"/>
</dbReference>
<comment type="catalytic activity">
    <reaction evidence="4 7">
        <text>O-phospho-L-seryl-[protein] + H2O = L-seryl-[protein] + phosphate</text>
        <dbReference type="Rhea" id="RHEA:20629"/>
        <dbReference type="Rhea" id="RHEA-COMP:9863"/>
        <dbReference type="Rhea" id="RHEA-COMP:11604"/>
        <dbReference type="ChEBI" id="CHEBI:15377"/>
        <dbReference type="ChEBI" id="CHEBI:29999"/>
        <dbReference type="ChEBI" id="CHEBI:43474"/>
        <dbReference type="ChEBI" id="CHEBI:83421"/>
        <dbReference type="EC" id="3.1.3.16"/>
    </reaction>
</comment>
<evidence type="ECO:0000256" key="4">
    <source>
        <dbReference type="ARBA" id="ARBA00047761"/>
    </source>
</evidence>
<dbReference type="SMART" id="SM00195">
    <property type="entry name" value="DSPc"/>
    <property type="match status" value="1"/>
</dbReference>
<dbReference type="InterPro" id="IPR020422">
    <property type="entry name" value="TYR_PHOSPHATASE_DUAL_dom"/>
</dbReference>
<keyword evidence="3 7" id="KW-0904">Protein phosphatase</keyword>
<dbReference type="SUPFAM" id="SSF52799">
    <property type="entry name" value="(Phosphotyrosine protein) phosphatases II"/>
    <property type="match status" value="1"/>
</dbReference>
<dbReference type="Proteomes" id="UP000472271">
    <property type="component" value="Unassembled WGS sequence"/>
</dbReference>
<reference evidence="10" key="1">
    <citation type="submission" date="2025-08" db="UniProtKB">
        <authorList>
            <consortium name="Ensembl"/>
        </authorList>
    </citation>
    <scope>IDENTIFICATION</scope>
</reference>
<dbReference type="PROSITE" id="PS50056">
    <property type="entry name" value="TYR_PHOSPHATASE_2"/>
    <property type="match status" value="1"/>
</dbReference>
<dbReference type="Gene3D" id="3.90.190.10">
    <property type="entry name" value="Protein tyrosine phosphatase superfamily"/>
    <property type="match status" value="1"/>
</dbReference>
<dbReference type="EC" id="3.1.3.16" evidence="7"/>
<dbReference type="GO" id="GO:0005737">
    <property type="term" value="C:cytoplasm"/>
    <property type="evidence" value="ECO:0007669"/>
    <property type="project" value="TreeGrafter"/>
</dbReference>
<accession>A0A672ZYI8</accession>
<dbReference type="PROSITE" id="PS00383">
    <property type="entry name" value="TYR_PHOSPHATASE_1"/>
    <property type="match status" value="1"/>
</dbReference>
<evidence type="ECO:0000259" key="9">
    <source>
        <dbReference type="PROSITE" id="PS50056"/>
    </source>
</evidence>
<reference evidence="10" key="2">
    <citation type="submission" date="2025-09" db="UniProtKB">
        <authorList>
            <consortium name="Ensembl"/>
        </authorList>
    </citation>
    <scope>IDENTIFICATION</scope>
</reference>
<dbReference type="PANTHER" id="PTHR45682:SF15">
    <property type="entry name" value="DUAL SPECIFICITY PROTEIN PHOSPHATASE"/>
    <property type="match status" value="1"/>
</dbReference>
<dbReference type="PANTHER" id="PTHR45682">
    <property type="entry name" value="AGAP008228-PA"/>
    <property type="match status" value="1"/>
</dbReference>
<evidence type="ECO:0000256" key="1">
    <source>
        <dbReference type="ARBA" id="ARBA00008601"/>
    </source>
</evidence>
<keyword evidence="11" id="KW-1185">Reference proteome</keyword>
<dbReference type="InterPro" id="IPR029021">
    <property type="entry name" value="Prot-tyrosine_phosphatase-like"/>
</dbReference>
<dbReference type="GO" id="GO:0004722">
    <property type="term" value="F:protein serine/threonine phosphatase activity"/>
    <property type="evidence" value="ECO:0007669"/>
    <property type="project" value="UniProtKB-EC"/>
</dbReference>
<keyword evidence="2 7" id="KW-0378">Hydrolase</keyword>
<evidence type="ECO:0000256" key="6">
    <source>
        <dbReference type="PIRSR" id="PIRSR620405-1"/>
    </source>
</evidence>
<dbReference type="InParanoid" id="A0A672ZYI8"/>
<evidence type="ECO:0000313" key="11">
    <source>
        <dbReference type="Proteomes" id="UP000472271"/>
    </source>
</evidence>